<dbReference type="HOGENOM" id="CLU_015166_16_0_1"/>
<keyword evidence="5" id="KW-0677">Repeat</keyword>
<dbReference type="KEGG" id="abp:AGABI1DRAFT111870"/>
<feature type="repeat" description="Solcar" evidence="9">
    <location>
        <begin position="10"/>
        <end position="96"/>
    </location>
</feature>
<keyword evidence="7" id="KW-0496">Mitochondrion</keyword>
<sequence>MGNTEELAGLDPRLDFFAGTVAGMAGLVVGFPFDTVKVRFQNPEIARKYSSTFHAVTTIIKEERFIGLFKGITSPLASVALMNGLVFASYRFFMKLQLENPESVPTLTQITLAGIGSGIVSSVVTTPVELIKIRQQSIMTSTTVRSVALQLYRAYGIPGLYRGLTATALRDCGYGAYFFAYEATCRLFVKPSVPQNPADIPSVLREIGGNAEELTWSVLLLAGGVAGLAGWLATFPFDVIKTRIQGSSVETQGVCSTTSLLSGDPHSPHNLGKTNPFRSTLSTALYSYKTEGYQVFFRGLMPTLIRAIPVNMVTFATFEAIIHGLS</sequence>
<dbReference type="OMA" id="CAGMSFW"/>
<organism evidence="12 13">
    <name type="scientific">Agaricus bisporus var. burnettii (strain JB137-S8 / ATCC MYA-4627 / FGSC 10392)</name>
    <name type="common">White button mushroom</name>
    <dbReference type="NCBI Taxonomy" id="597362"/>
    <lineage>
        <taxon>Eukaryota</taxon>
        <taxon>Fungi</taxon>
        <taxon>Dikarya</taxon>
        <taxon>Basidiomycota</taxon>
        <taxon>Agaricomycotina</taxon>
        <taxon>Agaricomycetes</taxon>
        <taxon>Agaricomycetidae</taxon>
        <taxon>Agaricales</taxon>
        <taxon>Agaricineae</taxon>
        <taxon>Agaricaceae</taxon>
        <taxon>Agaricus</taxon>
    </lineage>
</organism>
<evidence type="ECO:0000256" key="8">
    <source>
        <dbReference type="ARBA" id="ARBA00023136"/>
    </source>
</evidence>
<dbReference type="GO" id="GO:0022857">
    <property type="term" value="F:transmembrane transporter activity"/>
    <property type="evidence" value="ECO:0007669"/>
    <property type="project" value="TreeGrafter"/>
</dbReference>
<dbReference type="InParanoid" id="K5Y1C6"/>
<accession>K5Y1C6</accession>
<evidence type="ECO:0000256" key="1">
    <source>
        <dbReference type="ARBA" id="ARBA00004225"/>
    </source>
</evidence>
<dbReference type="InterPro" id="IPR050567">
    <property type="entry name" value="Mitochondrial_Carrier"/>
</dbReference>
<dbReference type="AlphaFoldDB" id="K5Y1C6"/>
<evidence type="ECO:0000256" key="6">
    <source>
        <dbReference type="ARBA" id="ARBA00022989"/>
    </source>
</evidence>
<keyword evidence="6 11" id="KW-1133">Transmembrane helix</keyword>
<evidence type="ECO:0000256" key="5">
    <source>
        <dbReference type="ARBA" id="ARBA00022737"/>
    </source>
</evidence>
<dbReference type="InterPro" id="IPR023395">
    <property type="entry name" value="MCP_dom_sf"/>
</dbReference>
<reference evidence="13" key="1">
    <citation type="journal article" date="2012" name="Proc. Natl. Acad. Sci. U.S.A.">
        <title>Genome sequence of the button mushroom Agaricus bisporus reveals mechanisms governing adaptation to a humic-rich ecological niche.</title>
        <authorList>
            <person name="Morin E."/>
            <person name="Kohler A."/>
            <person name="Baker A.R."/>
            <person name="Foulongne-Oriol M."/>
            <person name="Lombard V."/>
            <person name="Nagy L.G."/>
            <person name="Ohm R.A."/>
            <person name="Patyshakuliyeva A."/>
            <person name="Brun A."/>
            <person name="Aerts A.L."/>
            <person name="Bailey A.M."/>
            <person name="Billette C."/>
            <person name="Coutinho P.M."/>
            <person name="Deakin G."/>
            <person name="Doddapaneni H."/>
            <person name="Floudas D."/>
            <person name="Grimwood J."/>
            <person name="Hilden K."/>
            <person name="Kuees U."/>
            <person name="LaButti K.M."/>
            <person name="Lapidus A."/>
            <person name="Lindquist E.A."/>
            <person name="Lucas S.M."/>
            <person name="Murat C."/>
            <person name="Riley R.W."/>
            <person name="Salamov A.A."/>
            <person name="Schmutz J."/>
            <person name="Subramanian V."/>
            <person name="Woesten H.A.B."/>
            <person name="Xu J."/>
            <person name="Eastwood D.C."/>
            <person name="Foster G.D."/>
            <person name="Sonnenberg A.S."/>
            <person name="Cullen D."/>
            <person name="de Vries R.P."/>
            <person name="Lundell T."/>
            <person name="Hibbett D.S."/>
            <person name="Henrissat B."/>
            <person name="Burton K.S."/>
            <person name="Kerrigan R.W."/>
            <person name="Challen M.P."/>
            <person name="Grigoriev I.V."/>
            <person name="Martin F."/>
        </authorList>
    </citation>
    <scope>NUCLEOTIDE SEQUENCE [LARGE SCALE GENOMIC DNA]</scope>
    <source>
        <strain evidence="13">JB137-S8 / ATCC MYA-4627 / FGSC 10392</strain>
    </source>
</reference>
<evidence type="ECO:0000313" key="13">
    <source>
        <dbReference type="Proteomes" id="UP000008493"/>
    </source>
</evidence>
<proteinExistence type="inferred from homology"/>
<evidence type="ECO:0000313" key="12">
    <source>
        <dbReference type="EMBL" id="EKM81585.1"/>
    </source>
</evidence>
<evidence type="ECO:0008006" key="14">
    <source>
        <dbReference type="Google" id="ProtNLM"/>
    </source>
</evidence>
<dbReference type="SUPFAM" id="SSF103506">
    <property type="entry name" value="Mitochondrial carrier"/>
    <property type="match status" value="1"/>
</dbReference>
<dbReference type="Pfam" id="PF00153">
    <property type="entry name" value="Mito_carr"/>
    <property type="match status" value="3"/>
</dbReference>
<feature type="repeat" description="Solcar" evidence="9">
    <location>
        <begin position="105"/>
        <end position="188"/>
    </location>
</feature>
<dbReference type="OrthoDB" id="14252at2759"/>
<gene>
    <name evidence="12" type="ORF">AGABI1DRAFT_111870</name>
</gene>
<dbReference type="PANTHER" id="PTHR45624:SF10">
    <property type="entry name" value="SLC (SOLUTE CARRIER) HOMOLOG"/>
    <property type="match status" value="1"/>
</dbReference>
<comment type="subcellular location">
    <subcellularLocation>
        <location evidence="1">Mitochondrion membrane</location>
        <topology evidence="1">Multi-pass membrane protein</topology>
    </subcellularLocation>
</comment>
<keyword evidence="8 9" id="KW-0472">Membrane</keyword>
<dbReference type="EMBL" id="JH971387">
    <property type="protein sequence ID" value="EKM81585.1"/>
    <property type="molecule type" value="Genomic_DNA"/>
</dbReference>
<dbReference type="InterPro" id="IPR018108">
    <property type="entry name" value="MCP_transmembrane"/>
</dbReference>
<dbReference type="PANTHER" id="PTHR45624">
    <property type="entry name" value="MITOCHONDRIAL BASIC AMINO ACIDS TRANSPORTER-RELATED"/>
    <property type="match status" value="1"/>
</dbReference>
<evidence type="ECO:0000256" key="4">
    <source>
        <dbReference type="ARBA" id="ARBA00022692"/>
    </source>
</evidence>
<dbReference type="GO" id="GO:0031966">
    <property type="term" value="C:mitochondrial membrane"/>
    <property type="evidence" value="ECO:0007669"/>
    <property type="project" value="UniProtKB-SubCell"/>
</dbReference>
<dbReference type="PROSITE" id="PS50920">
    <property type="entry name" value="SOLCAR"/>
    <property type="match status" value="3"/>
</dbReference>
<evidence type="ECO:0000256" key="2">
    <source>
        <dbReference type="ARBA" id="ARBA00006375"/>
    </source>
</evidence>
<dbReference type="PRINTS" id="PR00926">
    <property type="entry name" value="MITOCARRIER"/>
</dbReference>
<keyword evidence="4 9" id="KW-0812">Transmembrane</keyword>
<evidence type="ECO:0000256" key="11">
    <source>
        <dbReference type="SAM" id="Phobius"/>
    </source>
</evidence>
<keyword evidence="3 10" id="KW-0813">Transport</keyword>
<comment type="similarity">
    <text evidence="2 10">Belongs to the mitochondrial carrier (TC 2.A.29) family.</text>
</comment>
<protein>
    <recommendedName>
        <fullName evidence="14">Carnitine/acyl carnitine carrier</fullName>
    </recommendedName>
</protein>
<name>K5Y1C6_AGABU</name>
<feature type="repeat" description="Solcar" evidence="9">
    <location>
        <begin position="214"/>
        <end position="324"/>
    </location>
</feature>
<evidence type="ECO:0000256" key="9">
    <source>
        <dbReference type="PROSITE-ProRule" id="PRU00282"/>
    </source>
</evidence>
<dbReference type="RefSeq" id="XP_007327470.1">
    <property type="nucleotide sequence ID" value="XM_007327408.1"/>
</dbReference>
<dbReference type="eggNOG" id="KOG0762">
    <property type="taxonomic scope" value="Eukaryota"/>
</dbReference>
<evidence type="ECO:0000256" key="10">
    <source>
        <dbReference type="RuleBase" id="RU000488"/>
    </source>
</evidence>
<dbReference type="GeneID" id="18823438"/>
<dbReference type="Proteomes" id="UP000008493">
    <property type="component" value="Unassembled WGS sequence"/>
</dbReference>
<evidence type="ECO:0000256" key="7">
    <source>
        <dbReference type="ARBA" id="ARBA00023128"/>
    </source>
</evidence>
<dbReference type="InterPro" id="IPR002067">
    <property type="entry name" value="MCP"/>
</dbReference>
<dbReference type="Gene3D" id="1.50.40.10">
    <property type="entry name" value="Mitochondrial carrier domain"/>
    <property type="match status" value="1"/>
</dbReference>
<feature type="transmembrane region" description="Helical" evidence="11">
    <location>
        <begin position="68"/>
        <end position="90"/>
    </location>
</feature>
<keyword evidence="13" id="KW-1185">Reference proteome</keyword>
<evidence type="ECO:0000256" key="3">
    <source>
        <dbReference type="ARBA" id="ARBA00022448"/>
    </source>
</evidence>
<feature type="transmembrane region" description="Helical" evidence="11">
    <location>
        <begin position="16"/>
        <end position="33"/>
    </location>
</feature>